<proteinExistence type="predicted"/>
<dbReference type="eggNOG" id="ENOG503446A">
    <property type="taxonomic scope" value="Bacteria"/>
</dbReference>
<gene>
    <name evidence="1" type="ORF">SAMEA4412665_00758</name>
</gene>
<sequence>MNGSPGDEIAAMAAVANRAYHRQVISHDLHALGFDAPGLDFLVNSAAQAGAVGVEDVGGFDLLAAYTDPSGARLAMLSRDGEMDTMASLVAPTTHAAEVRRYRPTVALVELVEGGSPLSQLAVSGASGGVHGKRVARFLANADDPVEYPLCAEPGDDTSAFVQHLRVGAVANGFIRVHDSEEAYGASEEGGFGPRSDIQFSAGHLISPWLMELEAGRASRAEVSAVAEMTMVVDQCEKRTNELTGEQWWRCMGKVGFPLTLALPAGLPTDPHPGSVLSGQVVPVISSGTWEGDALWS</sequence>
<dbReference type="AlphaFoldDB" id="A0A239WE78"/>
<dbReference type="EMBL" id="LT906441">
    <property type="protein sequence ID" value="SNV32228.1"/>
    <property type="molecule type" value="Genomic_DNA"/>
</dbReference>
<evidence type="ECO:0000313" key="2">
    <source>
        <dbReference type="Proteomes" id="UP000215332"/>
    </source>
</evidence>
<evidence type="ECO:0000313" key="1">
    <source>
        <dbReference type="EMBL" id="SNV32228.1"/>
    </source>
</evidence>
<protein>
    <submittedName>
        <fullName evidence="1">Uncharacterized protein</fullName>
    </submittedName>
</protein>
<reference evidence="1 2" key="1">
    <citation type="submission" date="2017-06" db="EMBL/GenBank/DDBJ databases">
        <authorList>
            <consortium name="Pathogen Informatics"/>
        </authorList>
    </citation>
    <scope>NUCLEOTIDE SEQUENCE [LARGE SCALE GENOMIC DNA]</scope>
    <source>
        <strain evidence="1 2">NCTC11865</strain>
    </source>
</reference>
<organism evidence="1 2">
    <name type="scientific">Cutibacterium granulosum</name>
    <dbReference type="NCBI Taxonomy" id="33011"/>
    <lineage>
        <taxon>Bacteria</taxon>
        <taxon>Bacillati</taxon>
        <taxon>Actinomycetota</taxon>
        <taxon>Actinomycetes</taxon>
        <taxon>Propionibacteriales</taxon>
        <taxon>Propionibacteriaceae</taxon>
        <taxon>Cutibacterium</taxon>
    </lineage>
</organism>
<dbReference type="Proteomes" id="UP000215332">
    <property type="component" value="Chromosome 1"/>
</dbReference>
<dbReference type="KEGG" id="cgrn:4412665_00758"/>
<name>A0A239WE78_9ACTN</name>
<accession>A0A239WE78</accession>